<feature type="region of interest" description="Disordered" evidence="7">
    <location>
        <begin position="69"/>
        <end position="90"/>
    </location>
</feature>
<evidence type="ECO:0000313" key="10">
    <source>
        <dbReference type="EMBL" id="GGB73799.1"/>
    </source>
</evidence>
<evidence type="ECO:0000259" key="8">
    <source>
        <dbReference type="Pfam" id="PF04542"/>
    </source>
</evidence>
<protein>
    <recommendedName>
        <fullName evidence="6">RNA polymerase sigma factor</fullName>
    </recommendedName>
</protein>
<feature type="domain" description="RNA polymerase sigma-70 region 2" evidence="8">
    <location>
        <begin position="1"/>
        <end position="67"/>
    </location>
</feature>
<dbReference type="InterPro" id="IPR013324">
    <property type="entry name" value="RNA_pol_sigma_r3/r4-like"/>
</dbReference>
<comment type="caution">
    <text evidence="10">The sequence shown here is derived from an EMBL/GenBank/DDBJ whole genome shotgun (WGS) entry which is preliminary data.</text>
</comment>
<reference evidence="11" key="1">
    <citation type="journal article" date="2019" name="Int. J. Syst. Evol. Microbiol.">
        <title>The Global Catalogue of Microorganisms (GCM) 10K type strain sequencing project: providing services to taxonomists for standard genome sequencing and annotation.</title>
        <authorList>
            <consortium name="The Broad Institute Genomics Platform"/>
            <consortium name="The Broad Institute Genome Sequencing Center for Infectious Disease"/>
            <person name="Wu L."/>
            <person name="Ma J."/>
        </authorList>
    </citation>
    <scope>NUCLEOTIDE SEQUENCE [LARGE SCALE GENOMIC DNA]</scope>
    <source>
        <strain evidence="11">CGMCC 1.15928</strain>
    </source>
</reference>
<evidence type="ECO:0000259" key="9">
    <source>
        <dbReference type="Pfam" id="PF04545"/>
    </source>
</evidence>
<dbReference type="Pfam" id="PF04545">
    <property type="entry name" value="Sigma70_r4"/>
    <property type="match status" value="1"/>
</dbReference>
<dbReference type="CDD" id="cd06171">
    <property type="entry name" value="Sigma70_r4"/>
    <property type="match status" value="1"/>
</dbReference>
<dbReference type="SUPFAM" id="SSF88946">
    <property type="entry name" value="Sigma2 domain of RNA polymerase sigma factors"/>
    <property type="match status" value="1"/>
</dbReference>
<keyword evidence="4 6" id="KW-0238">DNA-binding</keyword>
<dbReference type="SUPFAM" id="SSF88659">
    <property type="entry name" value="Sigma3 and sigma4 domains of RNA polymerase sigma factors"/>
    <property type="match status" value="1"/>
</dbReference>
<dbReference type="InterPro" id="IPR013325">
    <property type="entry name" value="RNA_pol_sigma_r2"/>
</dbReference>
<dbReference type="PANTHER" id="PTHR43133:SF62">
    <property type="entry name" value="RNA POLYMERASE SIGMA FACTOR SIGZ"/>
    <property type="match status" value="1"/>
</dbReference>
<evidence type="ECO:0000256" key="3">
    <source>
        <dbReference type="ARBA" id="ARBA00023082"/>
    </source>
</evidence>
<dbReference type="PROSITE" id="PS01063">
    <property type="entry name" value="SIGMA70_ECF"/>
    <property type="match status" value="1"/>
</dbReference>
<dbReference type="InterPro" id="IPR014284">
    <property type="entry name" value="RNA_pol_sigma-70_dom"/>
</dbReference>
<proteinExistence type="inferred from homology"/>
<evidence type="ECO:0000256" key="1">
    <source>
        <dbReference type="ARBA" id="ARBA00010641"/>
    </source>
</evidence>
<comment type="similarity">
    <text evidence="1 6">Belongs to the sigma-70 factor family. ECF subfamily.</text>
</comment>
<keyword evidence="5 6" id="KW-0804">Transcription</keyword>
<evidence type="ECO:0000256" key="7">
    <source>
        <dbReference type="SAM" id="MobiDB-lite"/>
    </source>
</evidence>
<dbReference type="InterPro" id="IPR000838">
    <property type="entry name" value="RNA_pol_sigma70_ECF_CS"/>
</dbReference>
<accession>A0ABQ1JT06</accession>
<dbReference type="InterPro" id="IPR007627">
    <property type="entry name" value="RNA_pol_sigma70_r2"/>
</dbReference>
<dbReference type="Proteomes" id="UP000628854">
    <property type="component" value="Unassembled WGS sequence"/>
</dbReference>
<evidence type="ECO:0000256" key="5">
    <source>
        <dbReference type="ARBA" id="ARBA00023163"/>
    </source>
</evidence>
<dbReference type="PANTHER" id="PTHR43133">
    <property type="entry name" value="RNA POLYMERASE ECF-TYPE SIGMA FACTO"/>
    <property type="match status" value="1"/>
</dbReference>
<dbReference type="InterPro" id="IPR039425">
    <property type="entry name" value="RNA_pol_sigma-70-like"/>
</dbReference>
<gene>
    <name evidence="10" type="ORF">GCM10011503_23160</name>
</gene>
<sequence length="157" mass="18129">MFEYFGPRLKSYLKRMGADDAAAEEIVQDVMLTVWRKAGQFDEKQASVSTWIFRIARNRQIDIHRQVARPELSPDEPMLQPAAEQMPDETLSRAQIEAHVREQLKTLPTEQLDLLRASFYEGLSHSEIAEAYNLPLGTVKSRIRLAFERLRGKISRD</sequence>
<organism evidence="10 11">
    <name type="scientific">Henriciella pelagia</name>
    <dbReference type="NCBI Taxonomy" id="1977912"/>
    <lineage>
        <taxon>Bacteria</taxon>
        <taxon>Pseudomonadati</taxon>
        <taxon>Pseudomonadota</taxon>
        <taxon>Alphaproteobacteria</taxon>
        <taxon>Hyphomonadales</taxon>
        <taxon>Hyphomonadaceae</taxon>
        <taxon>Henriciella</taxon>
    </lineage>
</organism>
<keyword evidence="2 6" id="KW-0805">Transcription regulation</keyword>
<dbReference type="EMBL" id="BMKF01000002">
    <property type="protein sequence ID" value="GGB73799.1"/>
    <property type="molecule type" value="Genomic_DNA"/>
</dbReference>
<dbReference type="Pfam" id="PF04542">
    <property type="entry name" value="Sigma70_r2"/>
    <property type="match status" value="1"/>
</dbReference>
<dbReference type="Gene3D" id="1.10.10.10">
    <property type="entry name" value="Winged helix-like DNA-binding domain superfamily/Winged helix DNA-binding domain"/>
    <property type="match status" value="1"/>
</dbReference>
<name>A0ABQ1JT06_9PROT</name>
<evidence type="ECO:0000256" key="4">
    <source>
        <dbReference type="ARBA" id="ARBA00023125"/>
    </source>
</evidence>
<evidence type="ECO:0000256" key="6">
    <source>
        <dbReference type="RuleBase" id="RU000716"/>
    </source>
</evidence>
<evidence type="ECO:0000313" key="11">
    <source>
        <dbReference type="Proteomes" id="UP000628854"/>
    </source>
</evidence>
<keyword evidence="11" id="KW-1185">Reference proteome</keyword>
<feature type="domain" description="RNA polymerase sigma-70 region 4" evidence="9">
    <location>
        <begin position="104"/>
        <end position="151"/>
    </location>
</feature>
<dbReference type="InterPro" id="IPR036388">
    <property type="entry name" value="WH-like_DNA-bd_sf"/>
</dbReference>
<evidence type="ECO:0000256" key="2">
    <source>
        <dbReference type="ARBA" id="ARBA00023015"/>
    </source>
</evidence>
<keyword evidence="3 6" id="KW-0731">Sigma factor</keyword>
<dbReference type="InterPro" id="IPR007630">
    <property type="entry name" value="RNA_pol_sigma70_r4"/>
</dbReference>
<dbReference type="NCBIfam" id="TIGR02937">
    <property type="entry name" value="sigma70-ECF"/>
    <property type="match status" value="1"/>
</dbReference>
<dbReference type="Gene3D" id="1.10.1740.10">
    <property type="match status" value="1"/>
</dbReference>